<gene>
    <name evidence="2" type="ORF">DXB31_02785</name>
</gene>
<evidence type="ECO:0000313" key="2">
    <source>
        <dbReference type="EMBL" id="RGO12650.1"/>
    </source>
</evidence>
<comment type="caution">
    <text evidence="2">The sequence shown here is derived from an EMBL/GenBank/DDBJ whole genome shotgun (WGS) entry which is preliminary data.</text>
</comment>
<feature type="transmembrane region" description="Helical" evidence="1">
    <location>
        <begin position="280"/>
        <end position="302"/>
    </location>
</feature>
<sequence length="367" mass="42743">MIIHFSILAVILSISFLWEKGTKSNKIKFPNYVMPLIPWLIIFGYIAFLAAMRTEMNDTSVYVASFKNTPGTIQSALNVLIGDSKDKGFYFFTEIFKMFISDNYHMWFAFFSFIESFCFIYILRKESVSIFDSCFFFFASTLYYNYFSMMRQWFAAALFFLAFKWLKQRKFIPYLLMCLCAAQFHNSAYVCIPIYFLVHDKPFCNKQLIYAFIIAIMLLVLNPLLETLENSSSTYSYVFDTMSQNTGSSPIRIIIAAVPVILSFLEAKTISIINNKTLNIVLNLSIINLILNIVATFTSGLYLIRMSVYFNIFNMLLFPFLLEIILKGNNKKIIKTGFFVFYLLFFVYQMSHQGSWGYSSDILGKYY</sequence>
<proteinExistence type="predicted"/>
<dbReference type="Proteomes" id="UP000261087">
    <property type="component" value="Unassembled WGS sequence"/>
</dbReference>
<dbReference type="Pfam" id="PF14897">
    <property type="entry name" value="EpsG"/>
    <property type="match status" value="1"/>
</dbReference>
<reference evidence="2 3" key="1">
    <citation type="submission" date="2018-08" db="EMBL/GenBank/DDBJ databases">
        <title>A genome reference for cultivated species of the human gut microbiota.</title>
        <authorList>
            <person name="Zou Y."/>
            <person name="Xue W."/>
            <person name="Luo G."/>
        </authorList>
    </citation>
    <scope>NUCLEOTIDE SEQUENCE [LARGE SCALE GENOMIC DNA]</scope>
    <source>
        <strain evidence="2 3">OM02-6</strain>
    </source>
</reference>
<name>A0A3E5FS78_9FIRM</name>
<accession>A0A3E5FS78</accession>
<organism evidence="2 3">
    <name type="scientific">Thomasclavelia spiroformis</name>
    <dbReference type="NCBI Taxonomy" id="29348"/>
    <lineage>
        <taxon>Bacteria</taxon>
        <taxon>Bacillati</taxon>
        <taxon>Bacillota</taxon>
        <taxon>Erysipelotrichia</taxon>
        <taxon>Erysipelotrichales</taxon>
        <taxon>Coprobacillaceae</taxon>
        <taxon>Thomasclavelia</taxon>
    </lineage>
</organism>
<keyword evidence="1" id="KW-0812">Transmembrane</keyword>
<dbReference type="EMBL" id="QSVF01000004">
    <property type="protein sequence ID" value="RGO12650.1"/>
    <property type="molecule type" value="Genomic_DNA"/>
</dbReference>
<protein>
    <submittedName>
        <fullName evidence="2">EpsG family protein</fullName>
    </submittedName>
</protein>
<evidence type="ECO:0000313" key="3">
    <source>
        <dbReference type="Proteomes" id="UP000261087"/>
    </source>
</evidence>
<feature type="transmembrane region" description="Helical" evidence="1">
    <location>
        <begin position="33"/>
        <end position="52"/>
    </location>
</feature>
<feature type="transmembrane region" description="Helical" evidence="1">
    <location>
        <begin position="104"/>
        <end position="123"/>
    </location>
</feature>
<feature type="transmembrane region" description="Helical" evidence="1">
    <location>
        <begin position="174"/>
        <end position="196"/>
    </location>
</feature>
<feature type="transmembrane region" description="Helical" evidence="1">
    <location>
        <begin position="208"/>
        <end position="225"/>
    </location>
</feature>
<evidence type="ECO:0000256" key="1">
    <source>
        <dbReference type="SAM" id="Phobius"/>
    </source>
</evidence>
<dbReference type="AlphaFoldDB" id="A0A3E5FS78"/>
<keyword evidence="1" id="KW-0472">Membrane</keyword>
<feature type="transmembrane region" description="Helical" evidence="1">
    <location>
        <begin position="333"/>
        <end position="351"/>
    </location>
</feature>
<dbReference type="RefSeq" id="WP_117604588.1">
    <property type="nucleotide sequence ID" value="NZ_CATZTT010000049.1"/>
</dbReference>
<feature type="transmembrane region" description="Helical" evidence="1">
    <location>
        <begin position="308"/>
        <end position="326"/>
    </location>
</feature>
<keyword evidence="1" id="KW-1133">Transmembrane helix</keyword>
<dbReference type="InterPro" id="IPR049458">
    <property type="entry name" value="EpsG-like"/>
</dbReference>
<feature type="transmembrane region" description="Helical" evidence="1">
    <location>
        <begin position="143"/>
        <end position="162"/>
    </location>
</feature>